<evidence type="ECO:0000256" key="3">
    <source>
        <dbReference type="ARBA" id="ARBA00022691"/>
    </source>
</evidence>
<comment type="similarity">
    <text evidence="6 7">Belongs to the class I-like SAM-binding methyltransferase superfamily. C5-methyltransferase family.</text>
</comment>
<sequence>MGVSSVEAGNKGKNIRVLSLFSGCGGMDLGWEGGFSVHKDSLCEARNPDFVESRGRGDFVKLKPTRFELVFANDILKEARTAWVYYFKKYGYSQEIYRNESIVDLVKRHRSGEQVFPEDVDVVTGGFPCQDFSVAGKRKGFDSRKDHNGRIIEGEMATEETRGKLYMWMKEVIEITKPKIFIAENVKGLVNLSNVKEIIQHDFSMADEHGYIVLEPQVLHAADYGVPQSRERVIFIGIRKSALREEAFRALTRKTVPDNYNPYPGASHAFHDETNRELATPQTLAKVFAGLKEPEESRDPSQMYYSRAKFMGTHCQGQTEVDIRGIGPTIRAEHHGNIEYRRLSKEHGGQMDKELKRGLKERRLTPRECALIQTFPPDYEFVIPKEGKSRQFVLSPSAAYKIIGNAVPPLLAYHIARRIESLWDLYFK</sequence>
<dbReference type="GO" id="GO:0003677">
    <property type="term" value="F:DNA binding"/>
    <property type="evidence" value="ECO:0007669"/>
    <property type="project" value="TreeGrafter"/>
</dbReference>
<dbReference type="Pfam" id="PF00145">
    <property type="entry name" value="DNA_methylase"/>
    <property type="match status" value="1"/>
</dbReference>
<dbReference type="PANTHER" id="PTHR10629:SF52">
    <property type="entry name" value="DNA (CYTOSINE-5)-METHYLTRANSFERASE 1"/>
    <property type="match status" value="1"/>
</dbReference>
<dbReference type="PANTHER" id="PTHR10629">
    <property type="entry name" value="CYTOSINE-SPECIFIC METHYLTRANSFERASE"/>
    <property type="match status" value="1"/>
</dbReference>
<dbReference type="InterPro" id="IPR050390">
    <property type="entry name" value="C5-Methyltransferase"/>
</dbReference>
<dbReference type="GO" id="GO:0009307">
    <property type="term" value="P:DNA restriction-modification system"/>
    <property type="evidence" value="ECO:0007669"/>
    <property type="project" value="UniProtKB-KW"/>
</dbReference>
<dbReference type="GO" id="GO:0032259">
    <property type="term" value="P:methylation"/>
    <property type="evidence" value="ECO:0007669"/>
    <property type="project" value="UniProtKB-KW"/>
</dbReference>
<comment type="catalytic activity">
    <reaction evidence="5 8">
        <text>a 2'-deoxycytidine in DNA + S-adenosyl-L-methionine = a 5-methyl-2'-deoxycytidine in DNA + S-adenosyl-L-homocysteine + H(+)</text>
        <dbReference type="Rhea" id="RHEA:13681"/>
        <dbReference type="Rhea" id="RHEA-COMP:11369"/>
        <dbReference type="Rhea" id="RHEA-COMP:11370"/>
        <dbReference type="ChEBI" id="CHEBI:15378"/>
        <dbReference type="ChEBI" id="CHEBI:57856"/>
        <dbReference type="ChEBI" id="CHEBI:59789"/>
        <dbReference type="ChEBI" id="CHEBI:85452"/>
        <dbReference type="ChEBI" id="CHEBI:85454"/>
        <dbReference type="EC" id="2.1.1.37"/>
    </reaction>
</comment>
<evidence type="ECO:0000313" key="9">
    <source>
        <dbReference type="EMBL" id="KIO45678.1"/>
    </source>
</evidence>
<dbReference type="SUPFAM" id="SSF53335">
    <property type="entry name" value="S-adenosyl-L-methionine-dependent methyltransferases"/>
    <property type="match status" value="1"/>
</dbReference>
<dbReference type="PRINTS" id="PR00105">
    <property type="entry name" value="C5METTRFRASE"/>
</dbReference>
<comment type="caution">
    <text evidence="9">The sequence shown here is derived from an EMBL/GenBank/DDBJ whole genome shotgun (WGS) entry which is preliminary data.</text>
</comment>
<accession>A0A0C3MGP7</accession>
<dbReference type="REBASE" id="252881">
    <property type="entry name" value="M.Sju2681ORF4235P"/>
</dbReference>
<organism evidence="9 10">
    <name type="scientific">Sanguibacteroides justesenii</name>
    <dbReference type="NCBI Taxonomy" id="1547597"/>
    <lineage>
        <taxon>Bacteria</taxon>
        <taxon>Pseudomonadati</taxon>
        <taxon>Bacteroidota</taxon>
        <taxon>Bacteroidia</taxon>
        <taxon>Bacteroidales</taxon>
        <taxon>Porphyromonadaceae</taxon>
        <taxon>Sanguibacteroides</taxon>
    </lineage>
</organism>
<name>A0A0C3MGP7_9PORP</name>
<dbReference type="EC" id="2.1.1.37" evidence="8"/>
<dbReference type="RefSeq" id="WP_041504918.1">
    <property type="nucleotide sequence ID" value="NZ_JPIU01000037.1"/>
</dbReference>
<dbReference type="PROSITE" id="PS00094">
    <property type="entry name" value="C5_MTASE_1"/>
    <property type="match status" value="1"/>
</dbReference>
<keyword evidence="3 6" id="KW-0949">S-adenosyl-L-methionine</keyword>
<dbReference type="Gene3D" id="3.90.120.10">
    <property type="entry name" value="DNA Methylase, subunit A, domain 2"/>
    <property type="match status" value="1"/>
</dbReference>
<dbReference type="InterPro" id="IPR029063">
    <property type="entry name" value="SAM-dependent_MTases_sf"/>
</dbReference>
<dbReference type="PROSITE" id="PS00095">
    <property type="entry name" value="C5_MTASE_2"/>
    <property type="match status" value="1"/>
</dbReference>
<dbReference type="PROSITE" id="PS51679">
    <property type="entry name" value="SAM_MT_C5"/>
    <property type="match status" value="1"/>
</dbReference>
<evidence type="ECO:0000256" key="8">
    <source>
        <dbReference type="RuleBase" id="RU000417"/>
    </source>
</evidence>
<gene>
    <name evidence="9" type="ORF">BA92_04235</name>
</gene>
<dbReference type="InterPro" id="IPR018117">
    <property type="entry name" value="C5_DNA_meth_AS"/>
</dbReference>
<dbReference type="GO" id="GO:0044027">
    <property type="term" value="P:negative regulation of gene expression via chromosomal CpG island methylation"/>
    <property type="evidence" value="ECO:0007669"/>
    <property type="project" value="TreeGrafter"/>
</dbReference>
<keyword evidence="4" id="KW-0680">Restriction system</keyword>
<feature type="active site" evidence="6">
    <location>
        <position position="129"/>
    </location>
</feature>
<reference evidence="9 10" key="1">
    <citation type="submission" date="2014-07" db="EMBL/GenBank/DDBJ databases">
        <title>Porphyromonadaceae bacterium OUH 308042 = ATCC BAA-2681 = DSM 28342 draft genome.</title>
        <authorList>
            <person name="Sydenham T.V."/>
            <person name="Hasman H."/>
            <person name="Justensen U.S."/>
        </authorList>
    </citation>
    <scope>NUCLEOTIDE SEQUENCE [LARGE SCALE GENOMIC DNA]</scope>
    <source>
        <strain evidence="9 10">OUH 308042</strain>
    </source>
</reference>
<dbReference type="InterPro" id="IPR031303">
    <property type="entry name" value="C5_meth_CS"/>
</dbReference>
<proteinExistence type="inferred from homology"/>
<keyword evidence="2 6" id="KW-0808">Transferase</keyword>
<protein>
    <recommendedName>
        <fullName evidence="8">Cytosine-specific methyltransferase</fullName>
        <ecNumber evidence="8">2.1.1.37</ecNumber>
    </recommendedName>
</protein>
<evidence type="ECO:0000256" key="5">
    <source>
        <dbReference type="ARBA" id="ARBA00047422"/>
    </source>
</evidence>
<dbReference type="Proteomes" id="UP000031980">
    <property type="component" value="Unassembled WGS sequence"/>
</dbReference>
<dbReference type="GO" id="GO:0003886">
    <property type="term" value="F:DNA (cytosine-5-)-methyltransferase activity"/>
    <property type="evidence" value="ECO:0007669"/>
    <property type="project" value="UniProtKB-EC"/>
</dbReference>
<dbReference type="InterPro" id="IPR001525">
    <property type="entry name" value="C5_MeTfrase"/>
</dbReference>
<dbReference type="AlphaFoldDB" id="A0A0C3MGP7"/>
<keyword evidence="1 6" id="KW-0489">Methyltransferase</keyword>
<dbReference type="Gene3D" id="3.40.50.150">
    <property type="entry name" value="Vaccinia Virus protein VP39"/>
    <property type="match status" value="1"/>
</dbReference>
<evidence type="ECO:0000256" key="1">
    <source>
        <dbReference type="ARBA" id="ARBA00022603"/>
    </source>
</evidence>
<evidence type="ECO:0000256" key="7">
    <source>
        <dbReference type="RuleBase" id="RU000416"/>
    </source>
</evidence>
<keyword evidence="10" id="KW-1185">Reference proteome</keyword>
<evidence type="ECO:0000256" key="2">
    <source>
        <dbReference type="ARBA" id="ARBA00022679"/>
    </source>
</evidence>
<evidence type="ECO:0000313" key="10">
    <source>
        <dbReference type="Proteomes" id="UP000031980"/>
    </source>
</evidence>
<evidence type="ECO:0000256" key="6">
    <source>
        <dbReference type="PROSITE-ProRule" id="PRU01016"/>
    </source>
</evidence>
<evidence type="ECO:0000256" key="4">
    <source>
        <dbReference type="ARBA" id="ARBA00022747"/>
    </source>
</evidence>
<dbReference type="EMBL" id="JPIU01000037">
    <property type="protein sequence ID" value="KIO45678.1"/>
    <property type="molecule type" value="Genomic_DNA"/>
</dbReference>
<dbReference type="NCBIfam" id="TIGR00675">
    <property type="entry name" value="dcm"/>
    <property type="match status" value="1"/>
</dbReference>